<reference evidence="1" key="1">
    <citation type="submission" date="2023-05" db="EMBL/GenBank/DDBJ databases">
        <authorList>
            <consortium name="ELIXIR-Norway"/>
        </authorList>
    </citation>
    <scope>NUCLEOTIDE SEQUENCE</scope>
</reference>
<evidence type="ECO:0000313" key="2">
    <source>
        <dbReference type="Proteomes" id="UP001162501"/>
    </source>
</evidence>
<proteinExistence type="predicted"/>
<gene>
    <name evidence="1" type="ORF">MRATA1EN3_LOCUS7123</name>
</gene>
<protein>
    <submittedName>
        <fullName evidence="1">Uncharacterized protein</fullName>
    </submittedName>
</protein>
<name>A0ACB0E5P1_RANTA</name>
<evidence type="ECO:0000313" key="1">
    <source>
        <dbReference type="EMBL" id="CAI9695910.1"/>
    </source>
</evidence>
<accession>A0ACB0E5P1</accession>
<dbReference type="EMBL" id="OX596099">
    <property type="protein sequence ID" value="CAI9695910.1"/>
    <property type="molecule type" value="Genomic_DNA"/>
</dbReference>
<organism evidence="1 2">
    <name type="scientific">Rangifer tarandus platyrhynchus</name>
    <name type="common">Svalbard reindeer</name>
    <dbReference type="NCBI Taxonomy" id="3082113"/>
    <lineage>
        <taxon>Eukaryota</taxon>
        <taxon>Metazoa</taxon>
        <taxon>Chordata</taxon>
        <taxon>Craniata</taxon>
        <taxon>Vertebrata</taxon>
        <taxon>Euteleostomi</taxon>
        <taxon>Mammalia</taxon>
        <taxon>Eutheria</taxon>
        <taxon>Laurasiatheria</taxon>
        <taxon>Artiodactyla</taxon>
        <taxon>Ruminantia</taxon>
        <taxon>Pecora</taxon>
        <taxon>Cervidae</taxon>
        <taxon>Odocoileinae</taxon>
        <taxon>Rangifer</taxon>
    </lineage>
</organism>
<dbReference type="Proteomes" id="UP001162501">
    <property type="component" value="Chromosome 15"/>
</dbReference>
<sequence>MWAPAHGQGVAGGVSTGGAPELAKSLCLDCIKVLNTAAIRLHHTGSGVPPSFPASMAGTFVEVEAAETSHPSKSIHGCLTISTVIQIRRKDISDDVHFSLKHVNLDHLVSVGFSLSIPVEYRIRSLSSAYTPKNQTLPPGGTVI</sequence>